<keyword evidence="3" id="KW-1185">Reference proteome</keyword>
<protein>
    <submittedName>
        <fullName evidence="2">Uncharacterized protein</fullName>
    </submittedName>
</protein>
<evidence type="ECO:0000313" key="2">
    <source>
        <dbReference type="EMBL" id="PCH39546.1"/>
    </source>
</evidence>
<proteinExistence type="predicted"/>
<dbReference type="Proteomes" id="UP000218811">
    <property type="component" value="Unassembled WGS sequence"/>
</dbReference>
<evidence type="ECO:0000313" key="3">
    <source>
        <dbReference type="Proteomes" id="UP000218811"/>
    </source>
</evidence>
<dbReference type="AlphaFoldDB" id="A0A2H3JBI0"/>
<dbReference type="EMBL" id="KB468009">
    <property type="protein sequence ID" value="PCH39546.1"/>
    <property type="molecule type" value="Genomic_DNA"/>
</dbReference>
<name>A0A2H3JBI0_WOLCO</name>
<reference evidence="2 3" key="1">
    <citation type="journal article" date="2012" name="Science">
        <title>The Paleozoic origin of enzymatic lignin decomposition reconstructed from 31 fungal genomes.</title>
        <authorList>
            <person name="Floudas D."/>
            <person name="Binder M."/>
            <person name="Riley R."/>
            <person name="Barry K."/>
            <person name="Blanchette R.A."/>
            <person name="Henrissat B."/>
            <person name="Martinez A.T."/>
            <person name="Otillar R."/>
            <person name="Spatafora J.W."/>
            <person name="Yadav J.S."/>
            <person name="Aerts A."/>
            <person name="Benoit I."/>
            <person name="Boyd A."/>
            <person name="Carlson A."/>
            <person name="Copeland A."/>
            <person name="Coutinho P.M."/>
            <person name="de Vries R.P."/>
            <person name="Ferreira P."/>
            <person name="Findley K."/>
            <person name="Foster B."/>
            <person name="Gaskell J."/>
            <person name="Glotzer D."/>
            <person name="Gorecki P."/>
            <person name="Heitman J."/>
            <person name="Hesse C."/>
            <person name="Hori C."/>
            <person name="Igarashi K."/>
            <person name="Jurgens J.A."/>
            <person name="Kallen N."/>
            <person name="Kersten P."/>
            <person name="Kohler A."/>
            <person name="Kuees U."/>
            <person name="Kumar T.K.A."/>
            <person name="Kuo A."/>
            <person name="LaButti K."/>
            <person name="Larrondo L.F."/>
            <person name="Lindquist E."/>
            <person name="Ling A."/>
            <person name="Lombard V."/>
            <person name="Lucas S."/>
            <person name="Lundell T."/>
            <person name="Martin R."/>
            <person name="McLaughlin D.J."/>
            <person name="Morgenstern I."/>
            <person name="Morin E."/>
            <person name="Murat C."/>
            <person name="Nagy L.G."/>
            <person name="Nolan M."/>
            <person name="Ohm R.A."/>
            <person name="Patyshakuliyeva A."/>
            <person name="Rokas A."/>
            <person name="Ruiz-Duenas F.J."/>
            <person name="Sabat G."/>
            <person name="Salamov A."/>
            <person name="Samejima M."/>
            <person name="Schmutz J."/>
            <person name="Slot J.C."/>
            <person name="St John F."/>
            <person name="Stenlid J."/>
            <person name="Sun H."/>
            <person name="Sun S."/>
            <person name="Syed K."/>
            <person name="Tsang A."/>
            <person name="Wiebenga A."/>
            <person name="Young D."/>
            <person name="Pisabarro A."/>
            <person name="Eastwood D.C."/>
            <person name="Martin F."/>
            <person name="Cullen D."/>
            <person name="Grigoriev I.V."/>
            <person name="Hibbett D.S."/>
        </authorList>
    </citation>
    <scope>NUCLEOTIDE SEQUENCE [LARGE SCALE GENOMIC DNA]</scope>
    <source>
        <strain evidence="2 3">MD-104</strain>
    </source>
</reference>
<gene>
    <name evidence="2" type="ORF">WOLCODRAFT_141301</name>
</gene>
<sequence length="356" mass="38618">MSPWDSQIMPLMSLTNMPRSQTTRPSRFSVFAGFTTRKALATVSITNTSVSAPTACLSTSPASLYDIPPAQSFIPSPSSPIPYPARRSGEEQPLMHRDTIIKSSNLAGEESNWEHIGQRPKSCLSTSYFHRDSCVGSRTPVCRPQKDSPLHTDKGVLQDEKSARRSNVVTLPVRRTRKTKKFGGETQFLVLVHRSIAWRARSGSEPGADPCAEQDVLLAKRLWKSLVAQGCKPVMFEDKVGPTRNGALEGDTVAPTVTKLEPIVTATVATLEPTTVSADCPSSPVPTPSVAPEILTIPQLVASLTLRHRDRSASRPRSPTSRTGDMHAIHRRPSSLAQVAFSSSDSDPPSARSLSM</sequence>
<organism evidence="2 3">
    <name type="scientific">Wolfiporia cocos (strain MD-104)</name>
    <name type="common">Brown rot fungus</name>
    <dbReference type="NCBI Taxonomy" id="742152"/>
    <lineage>
        <taxon>Eukaryota</taxon>
        <taxon>Fungi</taxon>
        <taxon>Dikarya</taxon>
        <taxon>Basidiomycota</taxon>
        <taxon>Agaricomycotina</taxon>
        <taxon>Agaricomycetes</taxon>
        <taxon>Polyporales</taxon>
        <taxon>Phaeolaceae</taxon>
        <taxon>Wolfiporia</taxon>
    </lineage>
</organism>
<feature type="region of interest" description="Disordered" evidence="1">
    <location>
        <begin position="306"/>
        <end position="356"/>
    </location>
</feature>
<accession>A0A2H3JBI0</accession>
<dbReference type="OMA" id="LVERIWH"/>
<evidence type="ECO:0000256" key="1">
    <source>
        <dbReference type="SAM" id="MobiDB-lite"/>
    </source>
</evidence>
<dbReference type="OrthoDB" id="3228154at2759"/>